<sequence>MESLILPLSAFPAKPSPHVLSSVSAELTHVSTLLMCQAKSCPFALQSFSSFSDRERRSTLSLISSAQSLRAAYSRGLRPLNLLHLATKVLVDSVRLRARERAVWTSWCGSCWMAAAYTESDSTQRAGYWVALQEDFMKLVGLEAAKQLWRVQRTTRRRISKLAIFGLIVESKGKVGSEYIEKRRRE</sequence>
<dbReference type="Proteomes" id="UP001374535">
    <property type="component" value="Chromosome 8"/>
</dbReference>
<gene>
    <name evidence="1" type="ORF">V8G54_026915</name>
</gene>
<evidence type="ECO:0000313" key="1">
    <source>
        <dbReference type="EMBL" id="WVZ00846.1"/>
    </source>
</evidence>
<evidence type="ECO:0000313" key="2">
    <source>
        <dbReference type="Proteomes" id="UP001374535"/>
    </source>
</evidence>
<name>A0AAQ3N1X2_VIGMU</name>
<dbReference type="AlphaFoldDB" id="A0AAQ3N1X2"/>
<organism evidence="1 2">
    <name type="scientific">Vigna mungo</name>
    <name type="common">Black gram</name>
    <name type="synonym">Phaseolus mungo</name>
    <dbReference type="NCBI Taxonomy" id="3915"/>
    <lineage>
        <taxon>Eukaryota</taxon>
        <taxon>Viridiplantae</taxon>
        <taxon>Streptophyta</taxon>
        <taxon>Embryophyta</taxon>
        <taxon>Tracheophyta</taxon>
        <taxon>Spermatophyta</taxon>
        <taxon>Magnoliopsida</taxon>
        <taxon>eudicotyledons</taxon>
        <taxon>Gunneridae</taxon>
        <taxon>Pentapetalae</taxon>
        <taxon>rosids</taxon>
        <taxon>fabids</taxon>
        <taxon>Fabales</taxon>
        <taxon>Fabaceae</taxon>
        <taxon>Papilionoideae</taxon>
        <taxon>50 kb inversion clade</taxon>
        <taxon>NPAAA clade</taxon>
        <taxon>indigoferoid/millettioid clade</taxon>
        <taxon>Phaseoleae</taxon>
        <taxon>Vigna</taxon>
    </lineage>
</organism>
<proteinExistence type="predicted"/>
<accession>A0AAQ3N1X2</accession>
<reference evidence="1 2" key="1">
    <citation type="journal article" date="2023" name="Life. Sci Alliance">
        <title>Evolutionary insights into 3D genome organization and epigenetic landscape of Vigna mungo.</title>
        <authorList>
            <person name="Junaid A."/>
            <person name="Singh B."/>
            <person name="Bhatia S."/>
        </authorList>
    </citation>
    <scope>NUCLEOTIDE SEQUENCE [LARGE SCALE GENOMIC DNA]</scope>
    <source>
        <strain evidence="1">Urdbean</strain>
    </source>
</reference>
<protein>
    <submittedName>
        <fullName evidence="1">Uncharacterized protein</fullName>
    </submittedName>
</protein>
<keyword evidence="2" id="KW-1185">Reference proteome</keyword>
<dbReference type="EMBL" id="CP144693">
    <property type="protein sequence ID" value="WVZ00846.1"/>
    <property type="molecule type" value="Genomic_DNA"/>
</dbReference>